<organism evidence="1 2">
    <name type="scientific">Phytophthora infestans</name>
    <name type="common">Potato late blight agent</name>
    <name type="synonym">Botrytis infestans</name>
    <dbReference type="NCBI Taxonomy" id="4787"/>
    <lineage>
        <taxon>Eukaryota</taxon>
        <taxon>Sar</taxon>
        <taxon>Stramenopiles</taxon>
        <taxon>Oomycota</taxon>
        <taxon>Peronosporomycetes</taxon>
        <taxon>Peronosporales</taxon>
        <taxon>Peronosporaceae</taxon>
        <taxon>Phytophthora</taxon>
    </lineage>
</organism>
<reference evidence="1" key="1">
    <citation type="submission" date="2020-03" db="EMBL/GenBank/DDBJ databases">
        <title>Hybrid Assembly of Korean Phytophthora infestans isolates.</title>
        <authorList>
            <person name="Prokchorchik M."/>
            <person name="Lee Y."/>
            <person name="Seo J."/>
            <person name="Cho J.-H."/>
            <person name="Park Y.-E."/>
            <person name="Jang D.-C."/>
            <person name="Im J.-S."/>
            <person name="Choi J.-G."/>
            <person name="Park H.-J."/>
            <person name="Lee G.-B."/>
            <person name="Lee Y.-G."/>
            <person name="Hong S.-Y."/>
            <person name="Cho K."/>
            <person name="Sohn K.H."/>
        </authorList>
    </citation>
    <scope>NUCLEOTIDE SEQUENCE</scope>
    <source>
        <strain evidence="1">KR_2_A2</strain>
    </source>
</reference>
<sequence>FLPLVCVCVRTEARKARNVNGQQKITYNALGIEDDDASDEDYVLEAISEDDDLSSGKSNEGSITAAGKLLCGVYMHLGKPSAQSNKNKTIQGNVKPGMAVICVRVAYFSILQAHIFACC</sequence>
<gene>
    <name evidence="1" type="ORF">GN958_ATG00653</name>
</gene>
<evidence type="ECO:0000313" key="1">
    <source>
        <dbReference type="EMBL" id="KAF4150155.1"/>
    </source>
</evidence>
<name>A0A8S9VAY0_PHYIN</name>
<protein>
    <submittedName>
        <fullName evidence="1">Uncharacterized protein</fullName>
    </submittedName>
</protein>
<proteinExistence type="predicted"/>
<feature type="non-terminal residue" evidence="1">
    <location>
        <position position="1"/>
    </location>
</feature>
<dbReference type="AlphaFoldDB" id="A0A8S9VAY0"/>
<dbReference type="EMBL" id="JAACNO010000098">
    <property type="protein sequence ID" value="KAF4150155.1"/>
    <property type="molecule type" value="Genomic_DNA"/>
</dbReference>
<comment type="caution">
    <text evidence="1">The sequence shown here is derived from an EMBL/GenBank/DDBJ whole genome shotgun (WGS) entry which is preliminary data.</text>
</comment>
<evidence type="ECO:0000313" key="2">
    <source>
        <dbReference type="Proteomes" id="UP000704712"/>
    </source>
</evidence>
<accession>A0A8S9VAY0</accession>
<dbReference type="Proteomes" id="UP000704712">
    <property type="component" value="Unassembled WGS sequence"/>
</dbReference>